<dbReference type="InterPro" id="IPR036602">
    <property type="entry name" value="tRNA_yW-synthesising-like_sf"/>
</dbReference>
<dbReference type="EnsemblMetazoa" id="CLYHEMT014967.1">
    <property type="protein sequence ID" value="CLYHEMP014967.1"/>
    <property type="gene ID" value="CLYHEMG014967"/>
</dbReference>
<dbReference type="Gene3D" id="3.30.1960.10">
    <property type="entry name" value="tRNA wybutosine-synthesizing-like"/>
    <property type="match status" value="1"/>
</dbReference>
<dbReference type="AlphaFoldDB" id="A0A7M5WZR3"/>
<protein>
    <recommendedName>
        <fullName evidence="4">tRNA wybutosine-synthesizing protein 3 homolog</fullName>
        <ecNumber evidence="3">2.1.1.282</ecNumber>
    </recommendedName>
    <alternativeName>
        <fullName evidence="10">tRNA(Phe) 7-((3-amino-3-carboxypropyl)-4-demethylwyosine(37)-N(4))-methyltransferase</fullName>
    </alternativeName>
</protein>
<evidence type="ECO:0000256" key="7">
    <source>
        <dbReference type="ARBA" id="ARBA00022691"/>
    </source>
</evidence>
<evidence type="ECO:0000259" key="12">
    <source>
        <dbReference type="Pfam" id="PF02676"/>
    </source>
</evidence>
<dbReference type="GeneID" id="136814522"/>
<evidence type="ECO:0000256" key="5">
    <source>
        <dbReference type="ARBA" id="ARBA00022603"/>
    </source>
</evidence>
<name>A0A7M5WZR3_9CNID</name>
<dbReference type="GO" id="GO:0008168">
    <property type="term" value="F:methyltransferase activity"/>
    <property type="evidence" value="ECO:0007669"/>
    <property type="project" value="UniProtKB-KW"/>
</dbReference>
<keyword evidence="8" id="KW-0819">tRNA processing</keyword>
<evidence type="ECO:0000256" key="10">
    <source>
        <dbReference type="ARBA" id="ARBA00030554"/>
    </source>
</evidence>
<dbReference type="OrthoDB" id="263283at2759"/>
<evidence type="ECO:0000256" key="11">
    <source>
        <dbReference type="ARBA" id="ARBA00049202"/>
    </source>
</evidence>
<reference evidence="13" key="1">
    <citation type="submission" date="2021-01" db="UniProtKB">
        <authorList>
            <consortium name="EnsemblMetazoa"/>
        </authorList>
    </citation>
    <scope>IDENTIFICATION</scope>
</reference>
<evidence type="ECO:0000256" key="2">
    <source>
        <dbReference type="ARBA" id="ARBA00008569"/>
    </source>
</evidence>
<dbReference type="RefSeq" id="XP_066927185.1">
    <property type="nucleotide sequence ID" value="XM_067071084.1"/>
</dbReference>
<dbReference type="UniPathway" id="UPA00375"/>
<dbReference type="EC" id="2.1.1.282" evidence="3"/>
<evidence type="ECO:0000256" key="6">
    <source>
        <dbReference type="ARBA" id="ARBA00022679"/>
    </source>
</evidence>
<keyword evidence="6" id="KW-0808">Transferase</keyword>
<dbReference type="GO" id="GO:0008033">
    <property type="term" value="P:tRNA processing"/>
    <property type="evidence" value="ECO:0007669"/>
    <property type="project" value="UniProtKB-KW"/>
</dbReference>
<evidence type="ECO:0000256" key="8">
    <source>
        <dbReference type="ARBA" id="ARBA00022694"/>
    </source>
</evidence>
<sequence length="198" mass="22357">MSNNVFDKQKVQSLKSIDHSKKGSFDAPIHDLIVFINTQPNFFTTSSCSGRLHIFREGENKKKGCKWLLSSHEPVPTENVINVLEEAGDLTGAIFKYESFILHVQCRTLEHAQTFLKVALECGYRNSGLVIGKKKKIMLAVRSTHGLEVPLAFDETTRVPKEYLEKLVVLANGKLDENFAKIDKFFNALKDALKEEDT</sequence>
<dbReference type="Proteomes" id="UP000594262">
    <property type="component" value="Unplaced"/>
</dbReference>
<comment type="function">
    <text evidence="9">Probable S-adenosyl-L-methionine-dependent methyltransferase that acts as a component of the wybutosine biosynthesis pathway. Wybutosine is a hyper modified guanosine with a tricyclic base found at the 3'-position adjacent to the anticodon of eukaryotic phenylalanine tRNA.</text>
</comment>
<dbReference type="Pfam" id="PF02676">
    <property type="entry name" value="TYW3"/>
    <property type="match status" value="1"/>
</dbReference>
<comment type="catalytic activity">
    <reaction evidence="11">
        <text>4-demethyl-7-[(3S)-3-amino-3-carboxypropyl]wyosine(37) in tRNA(Phe) + S-adenosyl-L-methionine = 7-[(3S)-3-amino-3-carboxypropyl]wyosine(37) in tRNA(Phe) + S-adenosyl-L-homocysteine + H(+)</text>
        <dbReference type="Rhea" id="RHEA:36635"/>
        <dbReference type="Rhea" id="RHEA-COMP:10378"/>
        <dbReference type="Rhea" id="RHEA-COMP:10379"/>
        <dbReference type="ChEBI" id="CHEBI:15378"/>
        <dbReference type="ChEBI" id="CHEBI:57856"/>
        <dbReference type="ChEBI" id="CHEBI:59789"/>
        <dbReference type="ChEBI" id="CHEBI:73543"/>
        <dbReference type="ChEBI" id="CHEBI:73550"/>
        <dbReference type="EC" id="2.1.1.282"/>
    </reaction>
</comment>
<evidence type="ECO:0000313" key="14">
    <source>
        <dbReference type="Proteomes" id="UP000594262"/>
    </source>
</evidence>
<evidence type="ECO:0000256" key="1">
    <source>
        <dbReference type="ARBA" id="ARBA00004797"/>
    </source>
</evidence>
<dbReference type="GO" id="GO:0032259">
    <property type="term" value="P:methylation"/>
    <property type="evidence" value="ECO:0007669"/>
    <property type="project" value="UniProtKB-KW"/>
</dbReference>
<keyword evidence="7" id="KW-0949">S-adenosyl-L-methionine</keyword>
<comment type="similarity">
    <text evidence="2">Belongs to the TYW3 family.</text>
</comment>
<accession>A0A7M5WZR3</accession>
<evidence type="ECO:0000313" key="13">
    <source>
        <dbReference type="EnsemblMetazoa" id="CLYHEMP014967.1"/>
    </source>
</evidence>
<evidence type="ECO:0000256" key="4">
    <source>
        <dbReference type="ARBA" id="ARBA00016536"/>
    </source>
</evidence>
<dbReference type="InterPro" id="IPR003827">
    <property type="entry name" value="tRNA_yW-synthesising"/>
</dbReference>
<keyword evidence="5" id="KW-0489">Methyltransferase</keyword>
<dbReference type="PANTHER" id="PTHR48418">
    <property type="entry name" value="TRNA WYBUTOSINE-SYNTHESIZING PROTEIN 3"/>
    <property type="match status" value="1"/>
</dbReference>
<comment type="pathway">
    <text evidence="1">tRNA modification; wybutosine-tRNA(Phe) biosynthesis.</text>
</comment>
<dbReference type="PANTHER" id="PTHR48418:SF1">
    <property type="entry name" value="TRNA WYBUTOSINE-SYNTHESIZING PROTEIN 3"/>
    <property type="match status" value="1"/>
</dbReference>
<evidence type="ECO:0000256" key="3">
    <source>
        <dbReference type="ARBA" id="ARBA00012750"/>
    </source>
</evidence>
<dbReference type="SUPFAM" id="SSF111278">
    <property type="entry name" value="SSo0622-like"/>
    <property type="match status" value="1"/>
</dbReference>
<feature type="domain" description="tRNA wybutosine-synthesizing protein" evidence="12">
    <location>
        <begin position="10"/>
        <end position="190"/>
    </location>
</feature>
<keyword evidence="14" id="KW-1185">Reference proteome</keyword>
<evidence type="ECO:0000256" key="9">
    <source>
        <dbReference type="ARBA" id="ARBA00025378"/>
    </source>
</evidence>
<organism evidence="13 14">
    <name type="scientific">Clytia hemisphaerica</name>
    <dbReference type="NCBI Taxonomy" id="252671"/>
    <lineage>
        <taxon>Eukaryota</taxon>
        <taxon>Metazoa</taxon>
        <taxon>Cnidaria</taxon>
        <taxon>Hydrozoa</taxon>
        <taxon>Hydroidolina</taxon>
        <taxon>Leptothecata</taxon>
        <taxon>Obeliida</taxon>
        <taxon>Clytiidae</taxon>
        <taxon>Clytia</taxon>
    </lineage>
</organism>
<proteinExistence type="inferred from homology"/>